<dbReference type="AlphaFoldDB" id="Q7NLB7"/>
<dbReference type="InterPro" id="IPR010281">
    <property type="entry name" value="DUF885"/>
</dbReference>
<dbReference type="PhylomeDB" id="Q7NLB7"/>
<evidence type="ECO:0000313" key="2">
    <source>
        <dbReference type="EMBL" id="BAC89150.1"/>
    </source>
</evidence>
<evidence type="ECO:0000313" key="3">
    <source>
        <dbReference type="Proteomes" id="UP000000557"/>
    </source>
</evidence>
<gene>
    <name evidence="2" type="ordered locus">glr1209</name>
</gene>
<evidence type="ECO:0000256" key="1">
    <source>
        <dbReference type="SAM" id="SignalP"/>
    </source>
</evidence>
<feature type="chain" id="PRO_5004289197" evidence="1">
    <location>
        <begin position="30"/>
        <end position="579"/>
    </location>
</feature>
<dbReference type="Proteomes" id="UP000000557">
    <property type="component" value="Chromosome"/>
</dbReference>
<dbReference type="PANTHER" id="PTHR33361:SF15">
    <property type="entry name" value="DUF885 FAMILY LIPOPROTEIN"/>
    <property type="match status" value="1"/>
</dbReference>
<dbReference type="InParanoid" id="Q7NLB7"/>
<dbReference type="EnsemblBacteria" id="BAC89150">
    <property type="protein sequence ID" value="BAC89150"/>
    <property type="gene ID" value="BAC89150"/>
</dbReference>
<protein>
    <submittedName>
        <fullName evidence="2">Glr1209 protein</fullName>
    </submittedName>
</protein>
<dbReference type="EMBL" id="BA000045">
    <property type="protein sequence ID" value="BAC89150.1"/>
    <property type="molecule type" value="Genomic_DNA"/>
</dbReference>
<dbReference type="KEGG" id="gvi:glr1209"/>
<dbReference type="eggNOG" id="COG4805">
    <property type="taxonomic scope" value="Bacteria"/>
</dbReference>
<dbReference type="STRING" id="251221.gene:10758688"/>
<sequence length="579" mass="65895">MQSSKPSRWAWAIGWAAAATFAVGVPAPAAPEAYTQLVDAYFKATFEVNPSFGTYAGFHEYDTRLENFSQPARTAWIAKLKAFMKSFEAIDPASLNPAERNDREIVLASIRSNLLELDRIQMWKRNPDMYPSAVTGSIFKLVKRDFAPPAERLRSVIAREEQIPAALQTARTLLSNPPRIYTEIALQQLPGNVEFFKTTVPEAFAEVKDPALLARFKRANARTIAALGRYERFLKTDLLPRSKGNFAIGAESYRLKLLYDEMVDIPLDRMLEIGYAQLRKDQQELVQTARRIDPAKSVREVLALVEDDHPTAKELIPAAQKQLDALRQFLVDKRIITVPGDVQAQVTETPPFLRALTFASMDTPGPYESKATEAYYNITLPDPKWPAKRQEDYLRGYNYPLLNTVSVHEVWPGHYTQFLWVKNNPDLSKVRKLITANSNAEGWAHYTEQMMLDEGYGEGDPKLRFGQLIDALLRDCRYIVGIQMHTQGMTYEQAVDFFVKEGFQQRVNAEIESKRGTADPTFLIYTLGKLQILKLRDDYRQKMGDQFTLLEFHDRYIKAGSPPIKIVRRELLGDDSPSL</sequence>
<feature type="signal peptide" evidence="1">
    <location>
        <begin position="1"/>
        <end position="29"/>
    </location>
</feature>
<dbReference type="RefSeq" id="WP_011141209.1">
    <property type="nucleotide sequence ID" value="NC_005125.1"/>
</dbReference>
<reference evidence="2 3" key="2">
    <citation type="journal article" date="2003" name="DNA Res.">
        <title>Complete genome structure of Gloeobacter violaceus PCC 7421, a cyanobacterium that lacks thylakoids (supplement).</title>
        <authorList>
            <person name="Nakamura Y."/>
            <person name="Kaneko T."/>
            <person name="Sato S."/>
            <person name="Mimuro M."/>
            <person name="Miyashita H."/>
            <person name="Tsuchiya T."/>
            <person name="Sasamoto S."/>
            <person name="Watanabe A."/>
            <person name="Kawashima K."/>
            <person name="Kishida Y."/>
            <person name="Kiyokawa C."/>
            <person name="Kohara M."/>
            <person name="Matsumoto M."/>
            <person name="Matsuno A."/>
            <person name="Nakazaki N."/>
            <person name="Shimpo S."/>
            <person name="Takeuchi C."/>
            <person name="Yamada M."/>
            <person name="Tabata S."/>
        </authorList>
    </citation>
    <scope>NUCLEOTIDE SEQUENCE [LARGE SCALE GENOMIC DNA]</scope>
    <source>
        <strain evidence="3">ATCC 29082 / PCC 7421</strain>
    </source>
</reference>
<organism evidence="2 3">
    <name type="scientific">Gloeobacter violaceus (strain ATCC 29082 / PCC 7421)</name>
    <dbReference type="NCBI Taxonomy" id="251221"/>
    <lineage>
        <taxon>Bacteria</taxon>
        <taxon>Bacillati</taxon>
        <taxon>Cyanobacteriota</taxon>
        <taxon>Cyanophyceae</taxon>
        <taxon>Gloeobacterales</taxon>
        <taxon>Gloeobacteraceae</taxon>
        <taxon>Gloeobacter</taxon>
    </lineage>
</organism>
<keyword evidence="1" id="KW-0732">Signal</keyword>
<keyword evidence="3" id="KW-1185">Reference proteome</keyword>
<dbReference type="PANTHER" id="PTHR33361">
    <property type="entry name" value="GLR0591 PROTEIN"/>
    <property type="match status" value="1"/>
</dbReference>
<name>Q7NLB7_GLOVI</name>
<accession>Q7NLB7</accession>
<proteinExistence type="predicted"/>
<dbReference type="HOGENOM" id="CLU_028527_0_0_3"/>
<dbReference type="PATRIC" id="fig|251221.4.peg.1233"/>
<dbReference type="OrthoDB" id="9760040at2"/>
<reference evidence="2 3" key="1">
    <citation type="journal article" date="2003" name="DNA Res.">
        <title>Complete genome structure of Gloeobacter violaceus PCC 7421, a cyanobacterium that lacks thylakoids.</title>
        <authorList>
            <person name="Nakamura Y."/>
            <person name="Kaneko T."/>
            <person name="Sato S."/>
            <person name="Mimuro M."/>
            <person name="Miyashita H."/>
            <person name="Tsuchiya T."/>
            <person name="Sasamoto S."/>
            <person name="Watanabe A."/>
            <person name="Kawashima K."/>
            <person name="Kishida Y."/>
            <person name="Kiyokawa C."/>
            <person name="Kohara M."/>
            <person name="Matsumoto M."/>
            <person name="Matsuno A."/>
            <person name="Nakazaki N."/>
            <person name="Shimpo S."/>
            <person name="Takeuchi C."/>
            <person name="Yamada M."/>
            <person name="Tabata S."/>
        </authorList>
    </citation>
    <scope>NUCLEOTIDE SEQUENCE [LARGE SCALE GENOMIC DNA]</scope>
    <source>
        <strain evidence="3">ATCC 29082 / PCC 7421</strain>
    </source>
</reference>
<dbReference type="Pfam" id="PF05960">
    <property type="entry name" value="DUF885"/>
    <property type="match status" value="1"/>
</dbReference>